<dbReference type="InterPro" id="IPR012349">
    <property type="entry name" value="Split_barrel_FMN-bd"/>
</dbReference>
<dbReference type="Proteomes" id="UP001344251">
    <property type="component" value="Chromosome"/>
</dbReference>
<evidence type="ECO:0000313" key="2">
    <source>
        <dbReference type="EMBL" id="WSB73251.1"/>
    </source>
</evidence>
<protein>
    <submittedName>
        <fullName evidence="2">Pyridoxamine 5'-phosphate oxidase family protein</fullName>
    </submittedName>
</protein>
<keyword evidence="3" id="KW-1185">Reference proteome</keyword>
<accession>A0ABZ1FT44</accession>
<reference evidence="2 3" key="1">
    <citation type="submission" date="2022-10" db="EMBL/GenBank/DDBJ databases">
        <title>The complete genomes of actinobacterial strains from the NBC collection.</title>
        <authorList>
            <person name="Joergensen T.S."/>
            <person name="Alvarez Arevalo M."/>
            <person name="Sterndorff E.B."/>
            <person name="Faurdal D."/>
            <person name="Vuksanovic O."/>
            <person name="Mourched A.-S."/>
            <person name="Charusanti P."/>
            <person name="Shaw S."/>
            <person name="Blin K."/>
            <person name="Weber T."/>
        </authorList>
    </citation>
    <scope>NUCLEOTIDE SEQUENCE [LARGE SCALE GENOMIC DNA]</scope>
    <source>
        <strain evidence="2 3">NBC 01774</strain>
    </source>
</reference>
<dbReference type="PANTHER" id="PTHR42815">
    <property type="entry name" value="FAD-BINDING, PUTATIVE (AFU_ORTHOLOGUE AFUA_6G07600)-RELATED"/>
    <property type="match status" value="1"/>
</dbReference>
<dbReference type="EMBL" id="CP109106">
    <property type="protein sequence ID" value="WSB73251.1"/>
    <property type="molecule type" value="Genomic_DNA"/>
</dbReference>
<proteinExistence type="predicted"/>
<name>A0ABZ1FT44_9ACTN</name>
<dbReference type="RefSeq" id="WP_326622847.1">
    <property type="nucleotide sequence ID" value="NZ_CP109106.1"/>
</dbReference>
<dbReference type="PANTHER" id="PTHR42815:SF2">
    <property type="entry name" value="FAD-BINDING, PUTATIVE (AFU_ORTHOLOGUE AFUA_6G07600)-RELATED"/>
    <property type="match status" value="1"/>
</dbReference>
<evidence type="ECO:0000313" key="3">
    <source>
        <dbReference type="Proteomes" id="UP001344251"/>
    </source>
</evidence>
<dbReference type="SUPFAM" id="SSF50475">
    <property type="entry name" value="FMN-binding split barrel"/>
    <property type="match status" value="1"/>
</dbReference>
<dbReference type="Gene3D" id="2.30.110.10">
    <property type="entry name" value="Electron Transport, Fmn-binding Protein, Chain A"/>
    <property type="match status" value="1"/>
</dbReference>
<sequence>MPQHYARIAFTHEVKETQQANGSRRAMQRFEEADFANDALGPAEEQFIAERDGFYLATASSSGWPYVQYRGGPPGFVHVIDETTLAWAELRGNRQYISHGNLTTDKRASVFLMDYARQQRLKIFGSIELLDPDHHPELRARTMPSTPRTQLQRLALLHVHAYDWNCPQHITPRYTAAELQETLIPVREELQRLRTENDSLRSELARRPTEAT</sequence>
<organism evidence="2 3">
    <name type="scientific">Streptomyces decoyicus</name>
    <dbReference type="NCBI Taxonomy" id="249567"/>
    <lineage>
        <taxon>Bacteria</taxon>
        <taxon>Bacillati</taxon>
        <taxon>Actinomycetota</taxon>
        <taxon>Actinomycetes</taxon>
        <taxon>Kitasatosporales</taxon>
        <taxon>Streptomycetaceae</taxon>
        <taxon>Streptomyces</taxon>
    </lineage>
</organism>
<evidence type="ECO:0000259" key="1">
    <source>
        <dbReference type="Pfam" id="PF01243"/>
    </source>
</evidence>
<gene>
    <name evidence="2" type="ORF">OG863_37865</name>
</gene>
<dbReference type="InterPro" id="IPR011576">
    <property type="entry name" value="Pyridox_Oxase_N"/>
</dbReference>
<feature type="domain" description="Pyridoxamine 5'-phosphate oxidase N-terminal" evidence="1">
    <location>
        <begin position="43"/>
        <end position="138"/>
    </location>
</feature>
<dbReference type="Pfam" id="PF01243">
    <property type="entry name" value="PNPOx_N"/>
    <property type="match status" value="1"/>
</dbReference>